<dbReference type="Pfam" id="PF00622">
    <property type="entry name" value="SPRY"/>
    <property type="match status" value="1"/>
</dbReference>
<dbReference type="SUPFAM" id="SSF49899">
    <property type="entry name" value="Concanavalin A-like lectins/glucanases"/>
    <property type="match status" value="1"/>
</dbReference>
<protein>
    <recommendedName>
        <fullName evidence="1">B30.2/SPRY domain-containing protein</fullName>
    </recommendedName>
</protein>
<sequence length="285" mass="32123">MALLCAAEPDCIVPVGQTKACIYTPTAPNLTCHRQDQSLAEILRYNMEYRQQIEDPSFVTQLSPAHPRSSNRPLQSSGINGFFTFVRCQNFSGSAAEWLQKVHLIFQPNFWDVEACHKDLKIIGENNLTVHSKEHRSGCRSIFAKYPVLLKSNIFYFEISVKTMGSFIDFGFAVKQQTKLDEEIFDHKGNYAYESDGEIWISGEGKGINAEYSYGAGDTVGIAINLDTRQIIFTKNGLRLDFFLFDSPPTSAGALPLFPFVSLYSFNDQIEANFGPNFKFDLTNF</sequence>
<evidence type="ECO:0000313" key="3">
    <source>
        <dbReference type="Proteomes" id="UP001620626"/>
    </source>
</evidence>
<dbReference type="PROSITE" id="PS50188">
    <property type="entry name" value="B302_SPRY"/>
    <property type="match status" value="1"/>
</dbReference>
<name>A0ABD2L1T2_9BILA</name>
<dbReference type="InterPro" id="IPR044736">
    <property type="entry name" value="Gid1/RanBPM/SPLA_SPRY"/>
</dbReference>
<dbReference type="EMBL" id="JBICBT010000578">
    <property type="protein sequence ID" value="KAL3109046.1"/>
    <property type="molecule type" value="Genomic_DNA"/>
</dbReference>
<gene>
    <name evidence="2" type="ORF">niasHT_012608</name>
</gene>
<evidence type="ECO:0000259" key="1">
    <source>
        <dbReference type="PROSITE" id="PS50188"/>
    </source>
</evidence>
<dbReference type="Proteomes" id="UP001620626">
    <property type="component" value="Unassembled WGS sequence"/>
</dbReference>
<dbReference type="InterPro" id="IPR001870">
    <property type="entry name" value="B30.2/SPRY"/>
</dbReference>
<organism evidence="2 3">
    <name type="scientific">Heterodera trifolii</name>
    <dbReference type="NCBI Taxonomy" id="157864"/>
    <lineage>
        <taxon>Eukaryota</taxon>
        <taxon>Metazoa</taxon>
        <taxon>Ecdysozoa</taxon>
        <taxon>Nematoda</taxon>
        <taxon>Chromadorea</taxon>
        <taxon>Rhabditida</taxon>
        <taxon>Tylenchina</taxon>
        <taxon>Tylenchomorpha</taxon>
        <taxon>Tylenchoidea</taxon>
        <taxon>Heteroderidae</taxon>
        <taxon>Heteroderinae</taxon>
        <taxon>Heterodera</taxon>
    </lineage>
</organism>
<dbReference type="InterPro" id="IPR013320">
    <property type="entry name" value="ConA-like_dom_sf"/>
</dbReference>
<feature type="domain" description="B30.2/SPRY" evidence="1">
    <location>
        <begin position="89"/>
        <end position="279"/>
    </location>
</feature>
<keyword evidence="3" id="KW-1185">Reference proteome</keyword>
<dbReference type="AlphaFoldDB" id="A0ABD2L1T2"/>
<proteinExistence type="predicted"/>
<dbReference type="CDD" id="cd12885">
    <property type="entry name" value="SPRY_RanBP_like"/>
    <property type="match status" value="1"/>
</dbReference>
<comment type="caution">
    <text evidence="2">The sequence shown here is derived from an EMBL/GenBank/DDBJ whole genome shotgun (WGS) entry which is preliminary data.</text>
</comment>
<dbReference type="InterPro" id="IPR043136">
    <property type="entry name" value="B30.2/SPRY_sf"/>
</dbReference>
<evidence type="ECO:0000313" key="2">
    <source>
        <dbReference type="EMBL" id="KAL3109046.1"/>
    </source>
</evidence>
<reference evidence="2 3" key="1">
    <citation type="submission" date="2024-10" db="EMBL/GenBank/DDBJ databases">
        <authorList>
            <person name="Kim D."/>
        </authorList>
    </citation>
    <scope>NUCLEOTIDE SEQUENCE [LARGE SCALE GENOMIC DNA]</scope>
    <source>
        <strain evidence="2">BH-2024</strain>
    </source>
</reference>
<dbReference type="SMART" id="SM00449">
    <property type="entry name" value="SPRY"/>
    <property type="match status" value="1"/>
</dbReference>
<accession>A0ABD2L1T2</accession>
<dbReference type="Gene3D" id="2.60.120.920">
    <property type="match status" value="1"/>
</dbReference>
<dbReference type="InterPro" id="IPR003877">
    <property type="entry name" value="SPRY_dom"/>
</dbReference>